<proteinExistence type="predicted"/>
<protein>
    <submittedName>
        <fullName evidence="7">Branched-chain amino acid ABC transporter permease</fullName>
    </submittedName>
</protein>
<feature type="transmembrane region" description="Helical" evidence="6">
    <location>
        <begin position="121"/>
        <end position="141"/>
    </location>
</feature>
<feature type="transmembrane region" description="Helical" evidence="6">
    <location>
        <begin position="170"/>
        <end position="190"/>
    </location>
</feature>
<evidence type="ECO:0000313" key="7">
    <source>
        <dbReference type="EMBL" id="RQG86711.1"/>
    </source>
</evidence>
<dbReference type="PANTHER" id="PTHR30482:SF10">
    <property type="entry name" value="HIGH-AFFINITY BRANCHED-CHAIN AMINO ACID TRANSPORT PROTEIN BRAE"/>
    <property type="match status" value="1"/>
</dbReference>
<keyword evidence="2" id="KW-1003">Cell membrane</keyword>
<dbReference type="InterPro" id="IPR043428">
    <property type="entry name" value="LivM-like"/>
</dbReference>
<dbReference type="CDD" id="cd06581">
    <property type="entry name" value="TM_PBP1_LivM_like"/>
    <property type="match status" value="1"/>
</dbReference>
<keyword evidence="5 6" id="KW-0472">Membrane</keyword>
<name>A0A3N6LXE4_9EURY</name>
<dbReference type="AlphaFoldDB" id="A0A3N6LXE4"/>
<reference evidence="7 8" key="1">
    <citation type="submission" date="2018-10" db="EMBL/GenBank/DDBJ databases">
        <title>Natrarchaeobius chitinivorans gen. nov., sp. nov., and Natrarchaeobius haloalkaliphilus sp. nov., alkaliphilic, chitin-utilizing haloarchaea from hypersaline alkaline lakes.</title>
        <authorList>
            <person name="Sorokin D.Y."/>
            <person name="Elcheninov A.G."/>
            <person name="Kostrikina N.A."/>
            <person name="Bale N.J."/>
            <person name="Sinninghe Damste J.S."/>
            <person name="Khijniak T.V."/>
            <person name="Kublanov I.V."/>
            <person name="Toshchakov S.V."/>
        </authorList>
    </citation>
    <scope>NUCLEOTIDE SEQUENCE [LARGE SCALE GENOMIC DNA]</scope>
    <source>
        <strain evidence="7 8">AArcht-Sl</strain>
    </source>
</reference>
<dbReference type="GO" id="GO:0005886">
    <property type="term" value="C:plasma membrane"/>
    <property type="evidence" value="ECO:0007669"/>
    <property type="project" value="UniProtKB-SubCell"/>
</dbReference>
<feature type="transmembrane region" description="Helical" evidence="6">
    <location>
        <begin position="45"/>
        <end position="62"/>
    </location>
</feature>
<keyword evidence="4 6" id="KW-1133">Transmembrane helix</keyword>
<dbReference type="GO" id="GO:0015658">
    <property type="term" value="F:branched-chain amino acid transmembrane transporter activity"/>
    <property type="evidence" value="ECO:0007669"/>
    <property type="project" value="InterPro"/>
</dbReference>
<dbReference type="EMBL" id="REFY01000007">
    <property type="protein sequence ID" value="RQG86711.1"/>
    <property type="molecule type" value="Genomic_DNA"/>
</dbReference>
<evidence type="ECO:0000256" key="2">
    <source>
        <dbReference type="ARBA" id="ARBA00022475"/>
    </source>
</evidence>
<evidence type="ECO:0000256" key="3">
    <source>
        <dbReference type="ARBA" id="ARBA00022692"/>
    </source>
</evidence>
<gene>
    <name evidence="7" type="ORF">EA462_16370</name>
</gene>
<feature type="transmembrane region" description="Helical" evidence="6">
    <location>
        <begin position="294"/>
        <end position="316"/>
    </location>
</feature>
<feature type="transmembrane region" description="Helical" evidence="6">
    <location>
        <begin position="257"/>
        <end position="282"/>
    </location>
</feature>
<keyword evidence="8" id="KW-1185">Reference proteome</keyword>
<accession>A0A3N6LXE4</accession>
<keyword evidence="3 6" id="KW-0812">Transmembrane</keyword>
<feature type="transmembrane region" description="Helical" evidence="6">
    <location>
        <begin position="21"/>
        <end position="39"/>
    </location>
</feature>
<dbReference type="OrthoDB" id="30958at2157"/>
<comment type="caution">
    <text evidence="7">The sequence shown here is derived from an EMBL/GenBank/DDBJ whole genome shotgun (WGS) entry which is preliminary data.</text>
</comment>
<feature type="transmembrane region" description="Helical" evidence="6">
    <location>
        <begin position="223"/>
        <end position="245"/>
    </location>
</feature>
<organism evidence="7 8">
    <name type="scientific">Natrarchaeobius halalkaliphilus</name>
    <dbReference type="NCBI Taxonomy" id="1679091"/>
    <lineage>
        <taxon>Archaea</taxon>
        <taxon>Methanobacteriati</taxon>
        <taxon>Methanobacteriota</taxon>
        <taxon>Stenosarchaea group</taxon>
        <taxon>Halobacteria</taxon>
        <taxon>Halobacteriales</taxon>
        <taxon>Natrialbaceae</taxon>
        <taxon>Natrarchaeobius</taxon>
    </lineage>
</organism>
<sequence length="323" mass="34667">MNQIQEFVKSVMNQVQPYSKELIIISALISAVLPFIVTSSTLFDLKIMLIFAILAFAVILPIGYTGQLILSQGAFFGIGAYSFVLLVSRGVPSIVGVVVAVTLTALVAYLLGKPATRAHGIYLGIITLAFNMLFVIALEIFSNVTGGNVGLTSPDLLPEVVTGALPEDVLLYYIVLVTYIGVFLFFSRILDSEIGSAFLAIKEDTVVAESIGIDSHRYRLHSFTLSGAVCGLAGGLFAPVNGFVSPPVFDLDTTIEIILAGVAGGLSIPFGSIFGASIVVLLPEYLRAIEQYRLIVYGVLIILILAYLPQGVGGWLQEQWRNK</sequence>
<dbReference type="PANTHER" id="PTHR30482">
    <property type="entry name" value="HIGH-AFFINITY BRANCHED-CHAIN AMINO ACID TRANSPORT SYSTEM PERMEASE"/>
    <property type="match status" value="1"/>
</dbReference>
<evidence type="ECO:0000256" key="6">
    <source>
        <dbReference type="SAM" id="Phobius"/>
    </source>
</evidence>
<feature type="transmembrane region" description="Helical" evidence="6">
    <location>
        <begin position="93"/>
        <end position="112"/>
    </location>
</feature>
<dbReference type="RefSeq" id="WP_124179607.1">
    <property type="nucleotide sequence ID" value="NZ_REFY01000007.1"/>
</dbReference>
<evidence type="ECO:0000256" key="4">
    <source>
        <dbReference type="ARBA" id="ARBA00022989"/>
    </source>
</evidence>
<dbReference type="InterPro" id="IPR001851">
    <property type="entry name" value="ABC_transp_permease"/>
</dbReference>
<comment type="subcellular location">
    <subcellularLocation>
        <location evidence="1">Cell membrane</location>
        <topology evidence="1">Multi-pass membrane protein</topology>
    </subcellularLocation>
</comment>
<evidence type="ECO:0000313" key="8">
    <source>
        <dbReference type="Proteomes" id="UP000273828"/>
    </source>
</evidence>
<dbReference type="Proteomes" id="UP000273828">
    <property type="component" value="Unassembled WGS sequence"/>
</dbReference>
<dbReference type="Pfam" id="PF02653">
    <property type="entry name" value="BPD_transp_2"/>
    <property type="match status" value="1"/>
</dbReference>
<evidence type="ECO:0000256" key="1">
    <source>
        <dbReference type="ARBA" id="ARBA00004651"/>
    </source>
</evidence>
<evidence type="ECO:0000256" key="5">
    <source>
        <dbReference type="ARBA" id="ARBA00023136"/>
    </source>
</evidence>